<dbReference type="GO" id="GO:0005886">
    <property type="term" value="C:plasma membrane"/>
    <property type="evidence" value="ECO:0007669"/>
    <property type="project" value="TreeGrafter"/>
</dbReference>
<dbReference type="SMART" id="SM00387">
    <property type="entry name" value="HATPase_c"/>
    <property type="match status" value="1"/>
</dbReference>
<reference evidence="14" key="1">
    <citation type="journal article" date="2021" name="PeerJ">
        <title>Extensive microbial diversity within the chicken gut microbiome revealed by metagenomics and culture.</title>
        <authorList>
            <person name="Gilroy R."/>
            <person name="Ravi A."/>
            <person name="Getino M."/>
            <person name="Pursley I."/>
            <person name="Horton D.L."/>
            <person name="Alikhan N.F."/>
            <person name="Baker D."/>
            <person name="Gharbi K."/>
            <person name="Hall N."/>
            <person name="Watson M."/>
            <person name="Adriaenssens E.M."/>
            <person name="Foster-Nyarko E."/>
            <person name="Jarju S."/>
            <person name="Secka A."/>
            <person name="Antonio M."/>
            <person name="Oren A."/>
            <person name="Chaudhuri R.R."/>
            <person name="La Ragione R."/>
            <person name="Hildebrand F."/>
            <person name="Pallen M.J."/>
        </authorList>
    </citation>
    <scope>NUCLEOTIDE SEQUENCE</scope>
    <source>
        <strain evidence="14">ChiGjej1B1-13045</strain>
    </source>
</reference>
<dbReference type="CDD" id="cd00082">
    <property type="entry name" value="HisKA"/>
    <property type="match status" value="1"/>
</dbReference>
<evidence type="ECO:0000256" key="9">
    <source>
        <dbReference type="ARBA" id="ARBA00023012"/>
    </source>
</evidence>
<dbReference type="InterPro" id="IPR050398">
    <property type="entry name" value="HssS/ArlS-like"/>
</dbReference>
<protein>
    <recommendedName>
        <fullName evidence="3">histidine kinase</fullName>
        <ecNumber evidence="3">2.7.13.3</ecNumber>
    </recommendedName>
</protein>
<accession>A0A9D2IJA0</accession>
<keyword evidence="5" id="KW-0808">Transferase</keyword>
<keyword evidence="8 11" id="KW-1133">Transmembrane helix</keyword>
<feature type="domain" description="HAMP" evidence="13">
    <location>
        <begin position="125"/>
        <end position="177"/>
    </location>
</feature>
<dbReference type="Pfam" id="PF00672">
    <property type="entry name" value="HAMP"/>
    <property type="match status" value="1"/>
</dbReference>
<evidence type="ECO:0000256" key="5">
    <source>
        <dbReference type="ARBA" id="ARBA00022679"/>
    </source>
</evidence>
<dbReference type="Gene3D" id="1.10.287.130">
    <property type="match status" value="1"/>
</dbReference>
<organism evidence="14 15">
    <name type="scientific">Candidatus Mediterraneibacter stercorigallinarum</name>
    <dbReference type="NCBI Taxonomy" id="2838686"/>
    <lineage>
        <taxon>Bacteria</taxon>
        <taxon>Bacillati</taxon>
        <taxon>Bacillota</taxon>
        <taxon>Clostridia</taxon>
        <taxon>Lachnospirales</taxon>
        <taxon>Lachnospiraceae</taxon>
        <taxon>Mediterraneibacter</taxon>
    </lineage>
</organism>
<keyword evidence="10 11" id="KW-0472">Membrane</keyword>
<dbReference type="InterPro" id="IPR003660">
    <property type="entry name" value="HAMP_dom"/>
</dbReference>
<dbReference type="Pfam" id="PF02518">
    <property type="entry name" value="HATPase_c"/>
    <property type="match status" value="1"/>
</dbReference>
<dbReference type="InterPro" id="IPR003594">
    <property type="entry name" value="HATPase_dom"/>
</dbReference>
<evidence type="ECO:0000259" key="12">
    <source>
        <dbReference type="PROSITE" id="PS50109"/>
    </source>
</evidence>
<proteinExistence type="predicted"/>
<dbReference type="InterPro" id="IPR005467">
    <property type="entry name" value="His_kinase_dom"/>
</dbReference>
<feature type="transmembrane region" description="Helical" evidence="11">
    <location>
        <begin position="28"/>
        <end position="48"/>
    </location>
</feature>
<dbReference type="InterPro" id="IPR036890">
    <property type="entry name" value="HATPase_C_sf"/>
</dbReference>
<dbReference type="Gene3D" id="3.30.565.10">
    <property type="entry name" value="Histidine kinase-like ATPase, C-terminal domain"/>
    <property type="match status" value="1"/>
</dbReference>
<name>A0A9D2IJA0_9FIRM</name>
<evidence type="ECO:0000256" key="6">
    <source>
        <dbReference type="ARBA" id="ARBA00022692"/>
    </source>
</evidence>
<comment type="catalytic activity">
    <reaction evidence="1">
        <text>ATP + protein L-histidine = ADP + protein N-phospho-L-histidine.</text>
        <dbReference type="EC" id="2.7.13.3"/>
    </reaction>
</comment>
<reference evidence="14" key="2">
    <citation type="submission" date="2021-04" db="EMBL/GenBank/DDBJ databases">
        <authorList>
            <person name="Gilroy R."/>
        </authorList>
    </citation>
    <scope>NUCLEOTIDE SEQUENCE</scope>
    <source>
        <strain evidence="14">ChiGjej1B1-13045</strain>
    </source>
</reference>
<keyword evidence="7 14" id="KW-0418">Kinase</keyword>
<dbReference type="CDD" id="cd06225">
    <property type="entry name" value="HAMP"/>
    <property type="match status" value="1"/>
</dbReference>
<dbReference type="PROSITE" id="PS50109">
    <property type="entry name" value="HIS_KIN"/>
    <property type="match status" value="1"/>
</dbReference>
<keyword evidence="9" id="KW-0902">Two-component regulatory system</keyword>
<dbReference type="GO" id="GO:0000155">
    <property type="term" value="F:phosphorelay sensor kinase activity"/>
    <property type="evidence" value="ECO:0007669"/>
    <property type="project" value="InterPro"/>
</dbReference>
<dbReference type="InterPro" id="IPR003661">
    <property type="entry name" value="HisK_dim/P_dom"/>
</dbReference>
<dbReference type="SUPFAM" id="SSF55874">
    <property type="entry name" value="ATPase domain of HSP90 chaperone/DNA topoisomerase II/histidine kinase"/>
    <property type="match status" value="1"/>
</dbReference>
<dbReference type="SMART" id="SM00388">
    <property type="entry name" value="HisKA"/>
    <property type="match status" value="1"/>
</dbReference>
<evidence type="ECO:0000256" key="8">
    <source>
        <dbReference type="ARBA" id="ARBA00022989"/>
    </source>
</evidence>
<evidence type="ECO:0000256" key="1">
    <source>
        <dbReference type="ARBA" id="ARBA00000085"/>
    </source>
</evidence>
<evidence type="ECO:0000256" key="4">
    <source>
        <dbReference type="ARBA" id="ARBA00022553"/>
    </source>
</evidence>
<evidence type="ECO:0000256" key="10">
    <source>
        <dbReference type="ARBA" id="ARBA00023136"/>
    </source>
</evidence>
<dbReference type="SMART" id="SM00304">
    <property type="entry name" value="HAMP"/>
    <property type="match status" value="1"/>
</dbReference>
<dbReference type="InterPro" id="IPR036097">
    <property type="entry name" value="HisK_dim/P_sf"/>
</dbReference>
<dbReference type="EMBL" id="DXCD01000089">
    <property type="protein sequence ID" value="HIZ12961.1"/>
    <property type="molecule type" value="Genomic_DNA"/>
</dbReference>
<dbReference type="PANTHER" id="PTHR45528">
    <property type="entry name" value="SENSOR HISTIDINE KINASE CPXA"/>
    <property type="match status" value="1"/>
</dbReference>
<dbReference type="AlphaFoldDB" id="A0A9D2IJA0"/>
<feature type="domain" description="Histidine kinase" evidence="12">
    <location>
        <begin position="192"/>
        <end position="432"/>
    </location>
</feature>
<dbReference type="PROSITE" id="PS50885">
    <property type="entry name" value="HAMP"/>
    <property type="match status" value="1"/>
</dbReference>
<evidence type="ECO:0000256" key="7">
    <source>
        <dbReference type="ARBA" id="ARBA00022777"/>
    </source>
</evidence>
<keyword evidence="4" id="KW-0597">Phosphoprotein</keyword>
<evidence type="ECO:0000259" key="13">
    <source>
        <dbReference type="PROSITE" id="PS50885"/>
    </source>
</evidence>
<evidence type="ECO:0000313" key="14">
    <source>
        <dbReference type="EMBL" id="HIZ12961.1"/>
    </source>
</evidence>
<evidence type="ECO:0000256" key="2">
    <source>
        <dbReference type="ARBA" id="ARBA00004141"/>
    </source>
</evidence>
<evidence type="ECO:0000256" key="11">
    <source>
        <dbReference type="SAM" id="Phobius"/>
    </source>
</evidence>
<dbReference type="Pfam" id="PF00512">
    <property type="entry name" value="HisKA"/>
    <property type="match status" value="1"/>
</dbReference>
<dbReference type="EC" id="2.7.13.3" evidence="3"/>
<comment type="caution">
    <text evidence="14">The sequence shown here is derived from an EMBL/GenBank/DDBJ whole genome shotgun (WGS) entry which is preliminary data.</text>
</comment>
<keyword evidence="6 11" id="KW-0812">Transmembrane</keyword>
<evidence type="ECO:0000256" key="3">
    <source>
        <dbReference type="ARBA" id="ARBA00012438"/>
    </source>
</evidence>
<sequence>MGSGISVDWIDEKIGQIRKWIRDLSVKWALAAYLLLAFFAVFVCSWVIEQLCISRCNEILYPYGVNVYRERIFGNIYYAGAEAVMYLLSVRERAELQFLQIFSNAAPWILTGCGAVWAALIFYRKRLKRPCEILKRGVAEMGRKNLDFVIAYDSRDEMGELCRTFEQMRKEVIADREDLWRRIEDQKEINAAFAHDMRTPLTVLRGYTELLYRYAPEGRISEEKLLSTLKLMSENLKRLEEYTKTMRQIRSFEELEPQKGKTTVEQLRLRITEIAEALNAVGDIQIRWGDGKALSGKRLPEGQASDTASPCGDQESFWLDESLFLEVLENLLSNALRYAENQAEISLDYEEESRMLFLYVHDDGPGFDKRELKSAAEPYFRGTGQTSGEEEGHFGIGLHICRVAAGKHGGGLSVANGMDGGAFVSVSFFCGKS</sequence>
<comment type="subcellular location">
    <subcellularLocation>
        <location evidence="2">Membrane</location>
        <topology evidence="2">Multi-pass membrane protein</topology>
    </subcellularLocation>
</comment>
<dbReference type="PANTHER" id="PTHR45528:SF8">
    <property type="entry name" value="HISTIDINE KINASE"/>
    <property type="match status" value="1"/>
</dbReference>
<dbReference type="SUPFAM" id="SSF47384">
    <property type="entry name" value="Homodimeric domain of signal transducing histidine kinase"/>
    <property type="match status" value="1"/>
</dbReference>
<dbReference type="SUPFAM" id="SSF158472">
    <property type="entry name" value="HAMP domain-like"/>
    <property type="match status" value="1"/>
</dbReference>
<evidence type="ECO:0000313" key="15">
    <source>
        <dbReference type="Proteomes" id="UP000824017"/>
    </source>
</evidence>
<dbReference type="Proteomes" id="UP000824017">
    <property type="component" value="Unassembled WGS sequence"/>
</dbReference>
<dbReference type="Gene3D" id="6.10.340.10">
    <property type="match status" value="1"/>
</dbReference>
<gene>
    <name evidence="14" type="ORF">H9817_03400</name>
</gene>
<feature type="transmembrane region" description="Helical" evidence="11">
    <location>
        <begin position="105"/>
        <end position="123"/>
    </location>
</feature>